<dbReference type="Gene3D" id="3.30.200.20">
    <property type="entry name" value="Phosphorylase Kinase, domain 1"/>
    <property type="match status" value="1"/>
</dbReference>
<keyword evidence="9" id="KW-0067">ATP-binding</keyword>
<dbReference type="InterPro" id="IPR015285">
    <property type="entry name" value="RIO2_wHTH_N"/>
</dbReference>
<dbReference type="SMART" id="SM00090">
    <property type="entry name" value="RIO"/>
    <property type="match status" value="1"/>
</dbReference>
<comment type="cofactor">
    <cofactor evidence="1">
        <name>Mg(2+)</name>
        <dbReference type="ChEBI" id="CHEBI:18420"/>
    </cofactor>
</comment>
<evidence type="ECO:0000256" key="10">
    <source>
        <dbReference type="ARBA" id="ARBA00022842"/>
    </source>
</evidence>
<evidence type="ECO:0000259" key="13">
    <source>
        <dbReference type="SMART" id="SM00090"/>
    </source>
</evidence>
<dbReference type="EMBL" id="CP001950">
    <property type="protein sequence ID" value="ADM12274.1"/>
    <property type="molecule type" value="Genomic_DNA"/>
</dbReference>
<comment type="catalytic activity">
    <reaction evidence="12">
        <text>L-seryl-[protein] + ATP = O-phospho-L-seryl-[protein] + ADP + H(+)</text>
        <dbReference type="Rhea" id="RHEA:17989"/>
        <dbReference type="Rhea" id="RHEA-COMP:9863"/>
        <dbReference type="Rhea" id="RHEA-COMP:11604"/>
        <dbReference type="ChEBI" id="CHEBI:15378"/>
        <dbReference type="ChEBI" id="CHEBI:29999"/>
        <dbReference type="ChEBI" id="CHEBI:30616"/>
        <dbReference type="ChEBI" id="CHEBI:83421"/>
        <dbReference type="ChEBI" id="CHEBI:456216"/>
        <dbReference type="EC" id="2.7.11.1"/>
    </reaction>
</comment>
<reference evidence="14 15" key="1">
    <citation type="journal article" date="2010" name="Nat. Commun.">
        <title>The complete sequence of the smallest known nuclear genome from the microsporidian Encephalitozoon intestinalis.</title>
        <authorList>
            <person name="Corradi N."/>
            <person name="Pombert J.-F."/>
            <person name="Farinelli L."/>
            <person name="Didier E.S."/>
            <person name="Keeling P.J."/>
        </authorList>
    </citation>
    <scope>NUCLEOTIDE SEQUENCE [LARGE SCALE GENOMIC DNA]</scope>
    <source>
        <strain evidence="14 15">ATCC 50506</strain>
    </source>
</reference>
<dbReference type="CDD" id="cd05144">
    <property type="entry name" value="RIO2_C"/>
    <property type="match status" value="1"/>
</dbReference>
<dbReference type="InterPro" id="IPR036388">
    <property type="entry name" value="WH-like_DNA-bd_sf"/>
</dbReference>
<dbReference type="InterPro" id="IPR036390">
    <property type="entry name" value="WH_DNA-bd_sf"/>
</dbReference>
<keyword evidence="6" id="KW-0479">Metal-binding</keyword>
<dbReference type="Pfam" id="PF01163">
    <property type="entry name" value="RIO1"/>
    <property type="match status" value="1"/>
</dbReference>
<dbReference type="InterPro" id="IPR000687">
    <property type="entry name" value="RIO_kinase"/>
</dbReference>
<keyword evidence="10" id="KW-0460">Magnesium</keyword>
<dbReference type="InterPro" id="IPR030484">
    <property type="entry name" value="Rio2"/>
</dbReference>
<comment type="similarity">
    <text evidence="2">Belongs to the protein kinase superfamily. RIO-type Ser/Thr kinase family.</text>
</comment>
<dbReference type="Pfam" id="PF09202">
    <property type="entry name" value="Rio2_N"/>
    <property type="match status" value="1"/>
</dbReference>
<accession>E0S909</accession>
<feature type="domain" description="RIO kinase" evidence="13">
    <location>
        <begin position="65"/>
        <end position="276"/>
    </location>
</feature>
<dbReference type="GO" id="GO:0046872">
    <property type="term" value="F:metal ion binding"/>
    <property type="evidence" value="ECO:0007669"/>
    <property type="project" value="UniProtKB-KW"/>
</dbReference>
<evidence type="ECO:0000256" key="6">
    <source>
        <dbReference type="ARBA" id="ARBA00022723"/>
    </source>
</evidence>
<evidence type="ECO:0000256" key="12">
    <source>
        <dbReference type="ARBA" id="ARBA00048679"/>
    </source>
</evidence>
<dbReference type="RefSeq" id="XP_003073634.1">
    <property type="nucleotide sequence ID" value="XM_003073588.1"/>
</dbReference>
<evidence type="ECO:0000256" key="9">
    <source>
        <dbReference type="ARBA" id="ARBA00022840"/>
    </source>
</evidence>
<evidence type="ECO:0000256" key="1">
    <source>
        <dbReference type="ARBA" id="ARBA00001946"/>
    </source>
</evidence>
<dbReference type="Proteomes" id="UP000002313">
    <property type="component" value="Chromosome IX"/>
</dbReference>
<dbReference type="Gene3D" id="1.10.10.10">
    <property type="entry name" value="Winged helix-like DNA-binding domain superfamily/Winged helix DNA-binding domain"/>
    <property type="match status" value="1"/>
</dbReference>
<dbReference type="GO" id="GO:0030688">
    <property type="term" value="C:preribosome, small subunit precursor"/>
    <property type="evidence" value="ECO:0007669"/>
    <property type="project" value="TreeGrafter"/>
</dbReference>
<keyword evidence="15" id="KW-1185">Reference proteome</keyword>
<dbReference type="HOGENOM" id="CLU_018693_1_0_1"/>
<reference evidence="14 15" key="2">
    <citation type="journal article" date="2012" name="Proc. Natl. Acad. Sci. U.S.A.">
        <title>Gain and loss of multiple functionally related, horizontally transferred genes in the reduced genomes of two microsporidian parasites.</title>
        <authorList>
            <person name="Pombert J.-F."/>
            <person name="Selman M."/>
            <person name="Burki F."/>
            <person name="Bardell F.T."/>
            <person name="Farinelli L."/>
            <person name="Solter L.F."/>
            <person name="Whitman D.W."/>
            <person name="Weiss L.M."/>
            <person name="Corradi N."/>
            <person name="Keeling P.J."/>
        </authorList>
    </citation>
    <scope>NUCLEOTIDE SEQUENCE [LARGE SCALE GENOMIC DNA]</scope>
    <source>
        <strain evidence="14 15">ATCC 50506</strain>
    </source>
</reference>
<dbReference type="AlphaFoldDB" id="E0S909"/>
<dbReference type="VEuPathDB" id="MicrosporidiaDB:Eint_091460"/>
<keyword evidence="8" id="KW-0418">Kinase</keyword>
<evidence type="ECO:0000313" key="15">
    <source>
        <dbReference type="Proteomes" id="UP000002313"/>
    </source>
</evidence>
<dbReference type="GO" id="GO:0030490">
    <property type="term" value="P:maturation of SSU-rRNA"/>
    <property type="evidence" value="ECO:0007669"/>
    <property type="project" value="TreeGrafter"/>
</dbReference>
<dbReference type="PROSITE" id="PS01245">
    <property type="entry name" value="RIO1"/>
    <property type="match status" value="1"/>
</dbReference>
<dbReference type="SUPFAM" id="SSF56112">
    <property type="entry name" value="Protein kinase-like (PK-like)"/>
    <property type="match status" value="1"/>
</dbReference>
<sequence>MKLITDGVWSLSRTHLRILRTAEQCMKSHVVIPFDVLKTRSQIKGNFMEHVIDLCKLKFLSYVENGYKLTYSGHDCLAINTLRSRGLEAMGEKIGIGKESDIYLGVYKGKDSILKLHRLGRSSFRNVRRNREYAGEKTDWLALSRTSCRREVEYLEKFKDMNVPAVLDHDRHAIVQELLDYLPLYKTRVENVKTIFYLMIDFIKDLWKRGYVHGDFNEFNVLVKDDIKVIDFPQCIQSNDERAVSYLRRDFECVLTYFKKKYRYEPENGCSKFMRELGIEDFLDEPETYGTDSEDSSLYSTDEVGSQKEMELLETKMEKTFISDTQSA</sequence>
<evidence type="ECO:0000256" key="11">
    <source>
        <dbReference type="ARBA" id="ARBA00047899"/>
    </source>
</evidence>
<dbReference type="KEGG" id="ein:Eint_091460"/>
<comment type="catalytic activity">
    <reaction evidence="11">
        <text>L-threonyl-[protein] + ATP = O-phospho-L-threonyl-[protein] + ADP + H(+)</text>
        <dbReference type="Rhea" id="RHEA:46608"/>
        <dbReference type="Rhea" id="RHEA-COMP:11060"/>
        <dbReference type="Rhea" id="RHEA-COMP:11605"/>
        <dbReference type="ChEBI" id="CHEBI:15378"/>
        <dbReference type="ChEBI" id="CHEBI:30013"/>
        <dbReference type="ChEBI" id="CHEBI:30616"/>
        <dbReference type="ChEBI" id="CHEBI:61977"/>
        <dbReference type="ChEBI" id="CHEBI:456216"/>
        <dbReference type="EC" id="2.7.11.1"/>
    </reaction>
</comment>
<dbReference type="InterPro" id="IPR018935">
    <property type="entry name" value="RIO_kinase_CS"/>
</dbReference>
<keyword evidence="4" id="KW-0723">Serine/threonine-protein kinase</keyword>
<dbReference type="OrthoDB" id="10258631at2759"/>
<dbReference type="SUPFAM" id="SSF46785">
    <property type="entry name" value="Winged helix' DNA-binding domain"/>
    <property type="match status" value="1"/>
</dbReference>
<dbReference type="Gene3D" id="1.10.510.10">
    <property type="entry name" value="Transferase(Phosphotransferase) domain 1"/>
    <property type="match status" value="1"/>
</dbReference>
<dbReference type="GO" id="GO:0004674">
    <property type="term" value="F:protein serine/threonine kinase activity"/>
    <property type="evidence" value="ECO:0007669"/>
    <property type="project" value="UniProtKB-KW"/>
</dbReference>
<proteinExistence type="inferred from homology"/>
<evidence type="ECO:0000256" key="7">
    <source>
        <dbReference type="ARBA" id="ARBA00022741"/>
    </source>
</evidence>
<evidence type="ECO:0000256" key="4">
    <source>
        <dbReference type="ARBA" id="ARBA00022527"/>
    </source>
</evidence>
<dbReference type="GO" id="GO:0005524">
    <property type="term" value="F:ATP binding"/>
    <property type="evidence" value="ECO:0007669"/>
    <property type="project" value="UniProtKB-KW"/>
</dbReference>
<dbReference type="EC" id="2.7.11.1" evidence="3"/>
<organism evidence="14 15">
    <name type="scientific">Encephalitozoon intestinalis (strain ATCC 50506)</name>
    <name type="common">Microsporidian parasite</name>
    <name type="synonym">Septata intestinalis</name>
    <dbReference type="NCBI Taxonomy" id="876142"/>
    <lineage>
        <taxon>Eukaryota</taxon>
        <taxon>Fungi</taxon>
        <taxon>Fungi incertae sedis</taxon>
        <taxon>Microsporidia</taxon>
        <taxon>Unikaryonidae</taxon>
        <taxon>Encephalitozoon</taxon>
    </lineage>
</organism>
<keyword evidence="7" id="KW-0547">Nucleotide-binding</keyword>
<dbReference type="GO" id="GO:0005829">
    <property type="term" value="C:cytosol"/>
    <property type="evidence" value="ECO:0007669"/>
    <property type="project" value="TreeGrafter"/>
</dbReference>
<dbReference type="InterPro" id="IPR011009">
    <property type="entry name" value="Kinase-like_dom_sf"/>
</dbReference>
<evidence type="ECO:0000256" key="5">
    <source>
        <dbReference type="ARBA" id="ARBA00022679"/>
    </source>
</evidence>
<protein>
    <recommendedName>
        <fullName evidence="3">non-specific serine/threonine protein kinase</fullName>
        <ecNumber evidence="3">2.7.11.1</ecNumber>
    </recommendedName>
</protein>
<evidence type="ECO:0000256" key="3">
    <source>
        <dbReference type="ARBA" id="ARBA00012513"/>
    </source>
</evidence>
<name>E0S909_ENCIT</name>
<evidence type="ECO:0000256" key="2">
    <source>
        <dbReference type="ARBA" id="ARBA00009196"/>
    </source>
</evidence>
<dbReference type="PANTHER" id="PTHR45852">
    <property type="entry name" value="SER/THR-PROTEIN KINASE RIO2"/>
    <property type="match status" value="1"/>
</dbReference>
<evidence type="ECO:0000256" key="8">
    <source>
        <dbReference type="ARBA" id="ARBA00022777"/>
    </source>
</evidence>
<keyword evidence="5" id="KW-0808">Transferase</keyword>
<dbReference type="InterPro" id="IPR018934">
    <property type="entry name" value="RIO_dom"/>
</dbReference>
<evidence type="ECO:0000313" key="14">
    <source>
        <dbReference type="EMBL" id="ADM12274.1"/>
    </source>
</evidence>
<gene>
    <name evidence="14" type="ORF">Eint_091460</name>
</gene>
<dbReference type="GeneID" id="9698466"/>
<dbReference type="PANTHER" id="PTHR45852:SF1">
    <property type="entry name" value="SERINE_THREONINE-PROTEIN KINASE RIO2"/>
    <property type="match status" value="1"/>
</dbReference>